<evidence type="ECO:0000256" key="7">
    <source>
        <dbReference type="ARBA" id="ARBA00037868"/>
    </source>
</evidence>
<sequence length="255" mass="26280">MIAAIASLLALAAASVQAHYELIRPVPRGVDGTLQRQSPCGGFPNVQAVRAKFSEQKNTIDVQLYWDGNVEVFMAVGDNPVTFPTKIGEQFNGTAGTFYRIPIDVSKVPGLAKGRLITLQTICHFSPTIDLYQCADMVYDVDGTEPSPSASPSPLPPSPSLSLSPSPSISPSPSSSLHASSSQASTASPSPSAQSGTLVLPVSTQVVVLSSTLAPSASTQQPGYAQTDAPIYSGAERSHAAALVAVAAVAAAFIA</sequence>
<dbReference type="Proteomes" id="UP001527925">
    <property type="component" value="Unassembled WGS sequence"/>
</dbReference>
<reference evidence="11 12" key="1">
    <citation type="submission" date="2023-09" db="EMBL/GenBank/DDBJ databases">
        <title>Pangenome analysis of Batrachochytrium dendrobatidis and related Chytrids.</title>
        <authorList>
            <person name="Yacoub M.N."/>
            <person name="Stajich J.E."/>
            <person name="James T.Y."/>
        </authorList>
    </citation>
    <scope>NUCLEOTIDE SEQUENCE [LARGE SCALE GENOMIC DNA]</scope>
    <source>
        <strain evidence="11 12">JEL0888</strain>
    </source>
</reference>
<keyword evidence="4" id="KW-0472">Membrane</keyword>
<proteinExistence type="predicted"/>
<feature type="signal peptide" evidence="9">
    <location>
        <begin position="1"/>
        <end position="18"/>
    </location>
</feature>
<organism evidence="11 12">
    <name type="scientific">Polyrhizophydium stewartii</name>
    <dbReference type="NCBI Taxonomy" id="2732419"/>
    <lineage>
        <taxon>Eukaryota</taxon>
        <taxon>Fungi</taxon>
        <taxon>Fungi incertae sedis</taxon>
        <taxon>Chytridiomycota</taxon>
        <taxon>Chytridiomycota incertae sedis</taxon>
        <taxon>Chytridiomycetes</taxon>
        <taxon>Rhizophydiales</taxon>
        <taxon>Rhizophydiales incertae sedis</taxon>
        <taxon>Polyrhizophydium</taxon>
    </lineage>
</organism>
<keyword evidence="3 9" id="KW-0732">Signal</keyword>
<evidence type="ECO:0000256" key="1">
    <source>
        <dbReference type="ARBA" id="ARBA00004236"/>
    </source>
</evidence>
<evidence type="ECO:0000256" key="9">
    <source>
        <dbReference type="SAM" id="SignalP"/>
    </source>
</evidence>
<keyword evidence="5" id="KW-0325">Glycoprotein</keyword>
<keyword evidence="6" id="KW-0449">Lipoprotein</keyword>
<comment type="caution">
    <text evidence="11">The sequence shown here is derived from an EMBL/GenBank/DDBJ whole genome shotgun (WGS) entry which is preliminary data.</text>
</comment>
<protein>
    <recommendedName>
        <fullName evidence="10">Copper acquisition factor BIM1-like domain-containing protein</fullName>
    </recommendedName>
</protein>
<dbReference type="PANTHER" id="PTHR34992">
    <property type="entry name" value="HYPHAL ANASTAMOSIS-7 PROTEIN"/>
    <property type="match status" value="1"/>
</dbReference>
<dbReference type="InterPro" id="IPR046936">
    <property type="entry name" value="BIM1-like"/>
</dbReference>
<evidence type="ECO:0000313" key="11">
    <source>
        <dbReference type="EMBL" id="KAL2919264.1"/>
    </source>
</evidence>
<evidence type="ECO:0000256" key="6">
    <source>
        <dbReference type="ARBA" id="ARBA00023288"/>
    </source>
</evidence>
<evidence type="ECO:0000256" key="3">
    <source>
        <dbReference type="ARBA" id="ARBA00022729"/>
    </source>
</evidence>
<keyword evidence="2" id="KW-1003">Cell membrane</keyword>
<dbReference type="EMBL" id="JADGIZ020000003">
    <property type="protein sequence ID" value="KAL2919264.1"/>
    <property type="molecule type" value="Genomic_DNA"/>
</dbReference>
<name>A0ABR4NIJ0_9FUNG</name>
<gene>
    <name evidence="11" type="ORF">HK105_200907</name>
</gene>
<dbReference type="Pfam" id="PF20238">
    <property type="entry name" value="BIM1-like_dom"/>
    <property type="match status" value="1"/>
</dbReference>
<evidence type="ECO:0000313" key="12">
    <source>
        <dbReference type="Proteomes" id="UP001527925"/>
    </source>
</evidence>
<feature type="chain" id="PRO_5047170227" description="Copper acquisition factor BIM1-like domain-containing protein" evidence="9">
    <location>
        <begin position="19"/>
        <end position="255"/>
    </location>
</feature>
<evidence type="ECO:0000256" key="5">
    <source>
        <dbReference type="ARBA" id="ARBA00023180"/>
    </source>
</evidence>
<feature type="compositionally biased region" description="Pro residues" evidence="8">
    <location>
        <begin position="149"/>
        <end position="159"/>
    </location>
</feature>
<feature type="compositionally biased region" description="Low complexity" evidence="8">
    <location>
        <begin position="160"/>
        <end position="196"/>
    </location>
</feature>
<dbReference type="InterPro" id="IPR046530">
    <property type="entry name" value="BIM1-like_dom"/>
</dbReference>
<comment type="subcellular location">
    <subcellularLocation>
        <location evidence="1">Cell membrane</location>
    </subcellularLocation>
    <subcellularLocation>
        <location evidence="7">Endomembrane system</location>
        <topology evidence="7">Lipid-anchor</topology>
    </subcellularLocation>
</comment>
<keyword evidence="12" id="KW-1185">Reference proteome</keyword>
<evidence type="ECO:0000256" key="2">
    <source>
        <dbReference type="ARBA" id="ARBA00022475"/>
    </source>
</evidence>
<evidence type="ECO:0000256" key="8">
    <source>
        <dbReference type="SAM" id="MobiDB-lite"/>
    </source>
</evidence>
<evidence type="ECO:0000256" key="4">
    <source>
        <dbReference type="ARBA" id="ARBA00023136"/>
    </source>
</evidence>
<accession>A0ABR4NIJ0</accession>
<feature type="region of interest" description="Disordered" evidence="8">
    <location>
        <begin position="143"/>
        <end position="196"/>
    </location>
</feature>
<evidence type="ECO:0000259" key="10">
    <source>
        <dbReference type="Pfam" id="PF20238"/>
    </source>
</evidence>
<feature type="domain" description="Copper acquisition factor BIM1-like" evidence="10">
    <location>
        <begin position="17"/>
        <end position="145"/>
    </location>
</feature>
<dbReference type="PANTHER" id="PTHR34992:SF1">
    <property type="entry name" value="COPPER ACQUISITION FACTOR BIM1-LIKE DOMAIN-CONTAINING PROTEIN"/>
    <property type="match status" value="1"/>
</dbReference>